<name>A0A1W1HBI1_9BACT</name>
<dbReference type="Proteomes" id="UP000191931">
    <property type="component" value="Unassembled WGS sequence"/>
</dbReference>
<proteinExistence type="predicted"/>
<dbReference type="AlphaFoldDB" id="A0A1W1HBI1"/>
<evidence type="ECO:0000313" key="2">
    <source>
        <dbReference type="Proteomes" id="UP000191931"/>
    </source>
</evidence>
<dbReference type="EMBL" id="FWEV01000112">
    <property type="protein sequence ID" value="SLM29847.1"/>
    <property type="molecule type" value="Genomic_DNA"/>
</dbReference>
<reference evidence="1 2" key="1">
    <citation type="submission" date="2017-03" db="EMBL/GenBank/DDBJ databases">
        <authorList>
            <person name="Afonso C.L."/>
            <person name="Miller P.J."/>
            <person name="Scott M.A."/>
            <person name="Spackman E."/>
            <person name="Goraichik I."/>
            <person name="Dimitrov K.M."/>
            <person name="Suarez D.L."/>
            <person name="Swayne D.E."/>
        </authorList>
    </citation>
    <scope>NUCLEOTIDE SEQUENCE [LARGE SCALE GENOMIC DNA]</scope>
    <source>
        <strain evidence="1">PRJEB14757</strain>
    </source>
</reference>
<gene>
    <name evidence="1" type="ORF">MTBBW1_20044</name>
</gene>
<organism evidence="1 2">
    <name type="scientific">Desulfamplus magnetovallimortis</name>
    <dbReference type="NCBI Taxonomy" id="1246637"/>
    <lineage>
        <taxon>Bacteria</taxon>
        <taxon>Pseudomonadati</taxon>
        <taxon>Thermodesulfobacteriota</taxon>
        <taxon>Desulfobacteria</taxon>
        <taxon>Desulfobacterales</taxon>
        <taxon>Desulfobacteraceae</taxon>
        <taxon>Desulfamplus</taxon>
    </lineage>
</organism>
<dbReference type="STRING" id="1246637.MTBBW1_20044"/>
<sequence>MFWIEKNDTLNADFIFEHQREDVERNPKKLYLMLDIMIKTADIEA</sequence>
<protein>
    <submittedName>
        <fullName evidence="1">Uncharacterized protein</fullName>
    </submittedName>
</protein>
<accession>A0A1W1HBI1</accession>
<evidence type="ECO:0000313" key="1">
    <source>
        <dbReference type="EMBL" id="SLM29847.1"/>
    </source>
</evidence>
<keyword evidence="2" id="KW-1185">Reference proteome</keyword>